<feature type="transmembrane region" description="Helical" evidence="8">
    <location>
        <begin position="305"/>
        <end position="326"/>
    </location>
</feature>
<feature type="domain" description="Major facilitator superfamily (MFS) profile" evidence="9">
    <location>
        <begin position="16"/>
        <end position="421"/>
    </location>
</feature>
<evidence type="ECO:0000256" key="2">
    <source>
        <dbReference type="ARBA" id="ARBA00022448"/>
    </source>
</evidence>
<dbReference type="Proteomes" id="UP000236655">
    <property type="component" value="Chromosome"/>
</dbReference>
<dbReference type="GO" id="GO:0005886">
    <property type="term" value="C:plasma membrane"/>
    <property type="evidence" value="ECO:0007669"/>
    <property type="project" value="UniProtKB-SubCell"/>
</dbReference>
<evidence type="ECO:0000313" key="10">
    <source>
        <dbReference type="EMBL" id="AUR52792.1"/>
    </source>
</evidence>
<proteinExistence type="predicted"/>
<keyword evidence="2" id="KW-0813">Transport</keyword>
<evidence type="ECO:0000259" key="9">
    <source>
        <dbReference type="PROSITE" id="PS50850"/>
    </source>
</evidence>
<dbReference type="PANTHER" id="PTHR43528">
    <property type="entry name" value="ALPHA-KETOGLUTARATE PERMEASE"/>
    <property type="match status" value="1"/>
</dbReference>
<feature type="transmembrane region" description="Helical" evidence="8">
    <location>
        <begin position="277"/>
        <end position="296"/>
    </location>
</feature>
<reference evidence="11" key="1">
    <citation type="submission" date="2017-11" db="EMBL/GenBank/DDBJ databases">
        <authorList>
            <person name="Chan K.G."/>
            <person name="Lee L.S."/>
        </authorList>
    </citation>
    <scope>NUCLEOTIDE SEQUENCE [LARGE SCALE GENOMIC DNA]</scope>
    <source>
        <strain evidence="11">DSM 100970</strain>
    </source>
</reference>
<feature type="transmembrane region" description="Helical" evidence="8">
    <location>
        <begin position="88"/>
        <end position="106"/>
    </location>
</feature>
<dbReference type="InterPro" id="IPR011701">
    <property type="entry name" value="MFS"/>
</dbReference>
<keyword evidence="4 8" id="KW-0812">Transmembrane</keyword>
<evidence type="ECO:0000256" key="1">
    <source>
        <dbReference type="ARBA" id="ARBA00004651"/>
    </source>
</evidence>
<dbReference type="InterPro" id="IPR051084">
    <property type="entry name" value="H+-coupled_symporters"/>
</dbReference>
<dbReference type="Gene3D" id="1.20.1250.20">
    <property type="entry name" value="MFS general substrate transporter like domains"/>
    <property type="match status" value="2"/>
</dbReference>
<keyword evidence="7 8" id="KW-0472">Membrane</keyword>
<feature type="transmembrane region" description="Helical" evidence="8">
    <location>
        <begin position="187"/>
        <end position="206"/>
    </location>
</feature>
<dbReference type="InterPro" id="IPR036259">
    <property type="entry name" value="MFS_trans_sf"/>
</dbReference>
<dbReference type="GO" id="GO:0015293">
    <property type="term" value="F:symporter activity"/>
    <property type="evidence" value="ECO:0007669"/>
    <property type="project" value="UniProtKB-KW"/>
</dbReference>
<evidence type="ECO:0000256" key="5">
    <source>
        <dbReference type="ARBA" id="ARBA00022847"/>
    </source>
</evidence>
<accession>A0A2I7N8M0</accession>
<organism evidence="10 11">
    <name type="scientific">Aquella oligotrophica</name>
    <dbReference type="NCBI Taxonomy" id="2067065"/>
    <lineage>
        <taxon>Bacteria</taxon>
        <taxon>Pseudomonadati</taxon>
        <taxon>Pseudomonadota</taxon>
        <taxon>Betaproteobacteria</taxon>
        <taxon>Neisseriales</taxon>
        <taxon>Neisseriaceae</taxon>
        <taxon>Aquella</taxon>
    </lineage>
</organism>
<comment type="subcellular location">
    <subcellularLocation>
        <location evidence="1">Cell membrane</location>
        <topology evidence="1">Multi-pass membrane protein</topology>
    </subcellularLocation>
</comment>
<evidence type="ECO:0000256" key="4">
    <source>
        <dbReference type="ARBA" id="ARBA00022692"/>
    </source>
</evidence>
<evidence type="ECO:0000256" key="7">
    <source>
        <dbReference type="ARBA" id="ARBA00023136"/>
    </source>
</evidence>
<feature type="transmembrane region" description="Helical" evidence="8">
    <location>
        <begin position="21"/>
        <end position="42"/>
    </location>
</feature>
<feature type="transmembrane region" description="Helical" evidence="8">
    <location>
        <begin position="54"/>
        <end position="76"/>
    </location>
</feature>
<dbReference type="KEGG" id="nba:CUN60_10975"/>
<keyword evidence="5" id="KW-0769">Symport</keyword>
<dbReference type="Pfam" id="PF07690">
    <property type="entry name" value="MFS_1"/>
    <property type="match status" value="1"/>
</dbReference>
<feature type="transmembrane region" description="Helical" evidence="8">
    <location>
        <begin position="332"/>
        <end position="352"/>
    </location>
</feature>
<sequence length="421" mass="47096">MGLFMQNKQRTEDTKVIGLSFIGGMLELYDFAIYGIFVVYFAPQFFPADSHYGAVIQSYTLFLVGYLLRPVGGIIFSHLGDEYGRKKVLVATILLMGLSTLGIAALPTYAQIGVAAPVLLVLFRVIQGLALGGELPTAFVFLSESMKKTRILAFGVMMSGVYSGFLFAALIHRYLTEHLTQVALNEYGWRIPFAIGSIICLISYLVRQSLHETTAFRSVREHPRLPLATIFSQYRRELIIAIFLAVTQQICTNISMIYMPNYLKSVLNQDRLFVSEIMPICIAMGVVATFSFGYFFRQVQNIRNFLFFALFINSLVIPVGFFLVVSEIDLPFGYILIMIFQGLFAVIIPLYITQMFPVEVRLSGVALAYNLSAATFGGAAPLLISKLIEYTGQIYLAPVCYTCFFIALSALLLCRYIRLSN</sequence>
<dbReference type="InterPro" id="IPR020846">
    <property type="entry name" value="MFS_dom"/>
</dbReference>
<dbReference type="PROSITE" id="PS50850">
    <property type="entry name" value="MFS"/>
    <property type="match status" value="1"/>
</dbReference>
<evidence type="ECO:0000256" key="8">
    <source>
        <dbReference type="SAM" id="Phobius"/>
    </source>
</evidence>
<keyword evidence="3" id="KW-1003">Cell membrane</keyword>
<feature type="transmembrane region" description="Helical" evidence="8">
    <location>
        <begin position="394"/>
        <end position="414"/>
    </location>
</feature>
<feature type="transmembrane region" description="Helical" evidence="8">
    <location>
        <begin position="238"/>
        <end position="257"/>
    </location>
</feature>
<evidence type="ECO:0000256" key="3">
    <source>
        <dbReference type="ARBA" id="ARBA00022475"/>
    </source>
</evidence>
<dbReference type="AlphaFoldDB" id="A0A2I7N8M0"/>
<protein>
    <recommendedName>
        <fullName evidence="9">Major facilitator superfamily (MFS) profile domain-containing protein</fullName>
    </recommendedName>
</protein>
<feature type="transmembrane region" description="Helical" evidence="8">
    <location>
        <begin position="112"/>
        <end position="131"/>
    </location>
</feature>
<dbReference type="PANTHER" id="PTHR43528:SF1">
    <property type="entry name" value="ALPHA-KETOGLUTARATE PERMEASE"/>
    <property type="match status" value="1"/>
</dbReference>
<keyword evidence="11" id="KW-1185">Reference proteome</keyword>
<feature type="transmembrane region" description="Helical" evidence="8">
    <location>
        <begin position="364"/>
        <end position="388"/>
    </location>
</feature>
<evidence type="ECO:0000313" key="11">
    <source>
        <dbReference type="Proteomes" id="UP000236655"/>
    </source>
</evidence>
<keyword evidence="6 8" id="KW-1133">Transmembrane helix</keyword>
<gene>
    <name evidence="10" type="ORF">CUN60_10975</name>
</gene>
<feature type="transmembrane region" description="Helical" evidence="8">
    <location>
        <begin position="151"/>
        <end position="175"/>
    </location>
</feature>
<evidence type="ECO:0000256" key="6">
    <source>
        <dbReference type="ARBA" id="ARBA00022989"/>
    </source>
</evidence>
<dbReference type="SUPFAM" id="SSF103473">
    <property type="entry name" value="MFS general substrate transporter"/>
    <property type="match status" value="1"/>
</dbReference>
<name>A0A2I7N8M0_9NEIS</name>
<dbReference type="EMBL" id="CP024847">
    <property type="protein sequence ID" value="AUR52792.1"/>
    <property type="molecule type" value="Genomic_DNA"/>
</dbReference>